<gene>
    <name evidence="1" type="ORF">MRB53_023419</name>
</gene>
<accession>A0ACC2LA79</accession>
<sequence length="141" mass="15358">MKQRSSSSSLEQALKTQLTISRTSDRGRRGGGQGRGHGRGSYNNEGEKNKNSDSSRGRGRGRSQSNTQRDLRFDETSPLEWTKEEKQQLGVSVDFEDLSFEESDLIAPPMSPPPPISSSSASPSTSLSAPPLSIPTRRNPP</sequence>
<comment type="caution">
    <text evidence="1">The sequence shown here is derived from an EMBL/GenBank/DDBJ whole genome shotgun (WGS) entry which is preliminary data.</text>
</comment>
<organism evidence="1 2">
    <name type="scientific">Persea americana</name>
    <name type="common">Avocado</name>
    <dbReference type="NCBI Taxonomy" id="3435"/>
    <lineage>
        <taxon>Eukaryota</taxon>
        <taxon>Viridiplantae</taxon>
        <taxon>Streptophyta</taxon>
        <taxon>Embryophyta</taxon>
        <taxon>Tracheophyta</taxon>
        <taxon>Spermatophyta</taxon>
        <taxon>Magnoliopsida</taxon>
        <taxon>Magnoliidae</taxon>
        <taxon>Laurales</taxon>
        <taxon>Lauraceae</taxon>
        <taxon>Persea</taxon>
    </lineage>
</organism>
<proteinExistence type="predicted"/>
<evidence type="ECO:0000313" key="2">
    <source>
        <dbReference type="Proteomes" id="UP001234297"/>
    </source>
</evidence>
<evidence type="ECO:0000313" key="1">
    <source>
        <dbReference type="EMBL" id="KAJ8630096.1"/>
    </source>
</evidence>
<protein>
    <submittedName>
        <fullName evidence="1">Uncharacterized protein</fullName>
    </submittedName>
</protein>
<dbReference type="EMBL" id="CM056815">
    <property type="protein sequence ID" value="KAJ8630096.1"/>
    <property type="molecule type" value="Genomic_DNA"/>
</dbReference>
<name>A0ACC2LA79_PERAE</name>
<keyword evidence="2" id="KW-1185">Reference proteome</keyword>
<dbReference type="Proteomes" id="UP001234297">
    <property type="component" value="Chromosome 7"/>
</dbReference>
<reference evidence="1 2" key="1">
    <citation type="journal article" date="2022" name="Hortic Res">
        <title>A haplotype resolved chromosomal level avocado genome allows analysis of novel avocado genes.</title>
        <authorList>
            <person name="Nath O."/>
            <person name="Fletcher S.J."/>
            <person name="Hayward A."/>
            <person name="Shaw L.M."/>
            <person name="Masouleh A.K."/>
            <person name="Furtado A."/>
            <person name="Henry R.J."/>
            <person name="Mitter N."/>
        </authorList>
    </citation>
    <scope>NUCLEOTIDE SEQUENCE [LARGE SCALE GENOMIC DNA]</scope>
    <source>
        <strain evidence="2">cv. Hass</strain>
    </source>
</reference>